<dbReference type="EMBL" id="LMZQ01000001">
    <property type="protein sequence ID" value="KRT17830.1"/>
    <property type="molecule type" value="Genomic_DNA"/>
</dbReference>
<evidence type="ECO:0008006" key="6">
    <source>
        <dbReference type="Google" id="ProtNLM"/>
    </source>
</evidence>
<proteinExistence type="predicted"/>
<feature type="transmembrane region" description="Helical" evidence="1">
    <location>
        <begin position="91"/>
        <end position="112"/>
    </location>
</feature>
<feature type="domain" description="FecR protein" evidence="2">
    <location>
        <begin position="188"/>
        <end position="283"/>
    </location>
</feature>
<gene>
    <name evidence="4" type="ORF">ASU31_00600</name>
</gene>
<evidence type="ECO:0000259" key="2">
    <source>
        <dbReference type="Pfam" id="PF04773"/>
    </source>
</evidence>
<sequence length="395" mass="44181">MRNEHLTTLFQKYFGKTASLEEHDELMMLITQMESDEELSRLMEKSFESFAPSKNPFLEGTSKSMIENIRAGIASAERVDILKTGRAKIRLWKYAAAASILFCLGISLYIVANKNRQNDQIIATDFKPGGDKATLTLSNGSTIVLNDAKNGTIANQSGISVSKTKAGEIVYSAPSSKKVDDGKILYNTIITPRGGQYQVVLADGSKVWLNAYSSIKFPAAFRGRFREVETTGEVYFEVAKNKAKPFKVKSRNQVVEVLGTHFNINSYADEPEIRTTLIEGAVKVHRTNNNISTVLIPGQEALNNPAGSILVRPADIEQAIAWKSGLFQINDADIETIMRQVSRWYDVEIEYQGKIPKRKFSGKIKRDVKASEFLEMLSFFDVHFSMQGRKIIVKK</sequence>
<evidence type="ECO:0000313" key="5">
    <source>
        <dbReference type="Proteomes" id="UP000051950"/>
    </source>
</evidence>
<dbReference type="InterPro" id="IPR012373">
    <property type="entry name" value="Ferrdict_sens_TM"/>
</dbReference>
<keyword evidence="1" id="KW-0812">Transmembrane</keyword>
<keyword evidence="1" id="KW-0472">Membrane</keyword>
<feature type="domain" description="Protein FecR C-terminal" evidence="3">
    <location>
        <begin position="328"/>
        <end position="393"/>
    </location>
</feature>
<dbReference type="Pfam" id="PF16344">
    <property type="entry name" value="FecR_C"/>
    <property type="match status" value="1"/>
</dbReference>
<dbReference type="PANTHER" id="PTHR30273:SF2">
    <property type="entry name" value="PROTEIN FECR"/>
    <property type="match status" value="1"/>
</dbReference>
<keyword evidence="1" id="KW-1133">Transmembrane helix</keyword>
<dbReference type="PANTHER" id="PTHR30273">
    <property type="entry name" value="PERIPLASMIC SIGNAL SENSOR AND SIGMA FACTOR ACTIVATOR FECR-RELATED"/>
    <property type="match status" value="1"/>
</dbReference>
<dbReference type="Proteomes" id="UP000051950">
    <property type="component" value="Unassembled WGS sequence"/>
</dbReference>
<comment type="caution">
    <text evidence="4">The sequence shown here is derived from an EMBL/GenBank/DDBJ whole genome shotgun (WGS) entry which is preliminary data.</text>
</comment>
<dbReference type="OrthoDB" id="1099963at2"/>
<dbReference type="AlphaFoldDB" id="A0A0T5VVD3"/>
<dbReference type="STRING" id="687842.ASU31_00600"/>
<reference evidence="4 5" key="1">
    <citation type="submission" date="2015-11" db="EMBL/GenBank/DDBJ databases">
        <title>Sequence of Pedobacter ginsenosidimutans.</title>
        <authorList>
            <person name="Carson E."/>
            <person name="Keyser V."/>
            <person name="Newman J."/>
            <person name="Miller J."/>
        </authorList>
    </citation>
    <scope>NUCLEOTIDE SEQUENCE [LARGE SCALE GENOMIC DNA]</scope>
    <source>
        <strain evidence="4 5">KACC 14530</strain>
    </source>
</reference>
<keyword evidence="5" id="KW-1185">Reference proteome</keyword>
<accession>A0A0T5VVD3</accession>
<dbReference type="Gene3D" id="2.60.120.1440">
    <property type="match status" value="1"/>
</dbReference>
<dbReference type="GO" id="GO:0016989">
    <property type="term" value="F:sigma factor antagonist activity"/>
    <property type="evidence" value="ECO:0007669"/>
    <property type="project" value="TreeGrafter"/>
</dbReference>
<organism evidence="4 5">
    <name type="scientific">Pedobacter ginsenosidimutans</name>
    <dbReference type="NCBI Taxonomy" id="687842"/>
    <lineage>
        <taxon>Bacteria</taxon>
        <taxon>Pseudomonadati</taxon>
        <taxon>Bacteroidota</taxon>
        <taxon>Sphingobacteriia</taxon>
        <taxon>Sphingobacteriales</taxon>
        <taxon>Sphingobacteriaceae</taxon>
        <taxon>Pedobacter</taxon>
    </lineage>
</organism>
<evidence type="ECO:0000256" key="1">
    <source>
        <dbReference type="SAM" id="Phobius"/>
    </source>
</evidence>
<dbReference type="InterPro" id="IPR006860">
    <property type="entry name" value="FecR"/>
</dbReference>
<protein>
    <recommendedName>
        <fullName evidence="6">Anti-sigma factor</fullName>
    </recommendedName>
</protein>
<evidence type="ECO:0000259" key="3">
    <source>
        <dbReference type="Pfam" id="PF16344"/>
    </source>
</evidence>
<dbReference type="Pfam" id="PF04773">
    <property type="entry name" value="FecR"/>
    <property type="match status" value="1"/>
</dbReference>
<dbReference type="Gene3D" id="3.55.50.30">
    <property type="match status" value="1"/>
</dbReference>
<dbReference type="InterPro" id="IPR032508">
    <property type="entry name" value="FecR_C"/>
</dbReference>
<evidence type="ECO:0000313" key="4">
    <source>
        <dbReference type="EMBL" id="KRT17830.1"/>
    </source>
</evidence>
<name>A0A0T5VVD3_9SPHI</name>